<keyword evidence="2" id="KW-0678">Repressor</keyword>
<dbReference type="AlphaFoldDB" id="U2UYQ5"/>
<protein>
    <recommendedName>
        <fullName evidence="2">Ribosomal silencing factor RsfS</fullName>
    </recommendedName>
</protein>
<evidence type="ECO:0000313" key="3">
    <source>
        <dbReference type="EMBL" id="ERL08232.1"/>
    </source>
</evidence>
<dbReference type="NCBIfam" id="TIGR00090">
    <property type="entry name" value="rsfS_iojap_ybeB"/>
    <property type="match status" value="1"/>
</dbReference>
<dbReference type="PATRIC" id="fig|1125712.3.peg.1366"/>
<dbReference type="Proteomes" id="UP000016638">
    <property type="component" value="Unassembled WGS sequence"/>
</dbReference>
<evidence type="ECO:0000256" key="1">
    <source>
        <dbReference type="ARBA" id="ARBA00010574"/>
    </source>
</evidence>
<dbReference type="EMBL" id="AWEZ01000045">
    <property type="protein sequence ID" value="ERL08232.1"/>
    <property type="molecule type" value="Genomic_DNA"/>
</dbReference>
<dbReference type="GO" id="GO:0005737">
    <property type="term" value="C:cytoplasm"/>
    <property type="evidence" value="ECO:0007669"/>
    <property type="project" value="UniProtKB-SubCell"/>
</dbReference>
<dbReference type="eggNOG" id="COG0799">
    <property type="taxonomic scope" value="Bacteria"/>
</dbReference>
<dbReference type="PANTHER" id="PTHR21043">
    <property type="entry name" value="IOJAP SUPERFAMILY ORTHOLOG"/>
    <property type="match status" value="1"/>
</dbReference>
<keyword evidence="4" id="KW-1185">Reference proteome</keyword>
<comment type="caution">
    <text evidence="3">The sequence shown here is derived from an EMBL/GenBank/DDBJ whole genome shotgun (WGS) entry which is preliminary data.</text>
</comment>
<dbReference type="GO" id="GO:0090071">
    <property type="term" value="P:negative regulation of ribosome biogenesis"/>
    <property type="evidence" value="ECO:0007669"/>
    <property type="project" value="UniProtKB-UniRule"/>
</dbReference>
<comment type="similarity">
    <text evidence="1 2">Belongs to the Iojap/RsfS family.</text>
</comment>
<dbReference type="HAMAP" id="MF_01477">
    <property type="entry name" value="Iojap_RsfS"/>
    <property type="match status" value="1"/>
</dbReference>
<gene>
    <name evidence="2 3" type="primary">rsfS</name>
    <name evidence="3" type="ORF">HMPREF1316_0242</name>
</gene>
<dbReference type="Gene3D" id="3.30.460.10">
    <property type="entry name" value="Beta Polymerase, domain 2"/>
    <property type="match status" value="1"/>
</dbReference>
<keyword evidence="2" id="KW-0963">Cytoplasm</keyword>
<dbReference type="PANTHER" id="PTHR21043:SF0">
    <property type="entry name" value="MITOCHONDRIAL ASSEMBLY OF RIBOSOMAL LARGE SUBUNIT PROTEIN 1"/>
    <property type="match status" value="1"/>
</dbReference>
<dbReference type="STRING" id="1125712.HMPREF1316_0242"/>
<dbReference type="InterPro" id="IPR043519">
    <property type="entry name" value="NT_sf"/>
</dbReference>
<evidence type="ECO:0000256" key="2">
    <source>
        <dbReference type="HAMAP-Rule" id="MF_01477"/>
    </source>
</evidence>
<comment type="subcellular location">
    <subcellularLocation>
        <location evidence="2">Cytoplasm</location>
    </subcellularLocation>
</comment>
<name>U2UYQ5_9ACTN</name>
<dbReference type="OrthoDB" id="9793681at2"/>
<dbReference type="GO" id="GO:0043023">
    <property type="term" value="F:ribosomal large subunit binding"/>
    <property type="evidence" value="ECO:0007669"/>
    <property type="project" value="TreeGrafter"/>
</dbReference>
<accession>U2UYQ5</accession>
<reference evidence="3 4" key="1">
    <citation type="submission" date="2013-08" db="EMBL/GenBank/DDBJ databases">
        <authorList>
            <person name="Durkin A.S."/>
            <person name="Haft D.R."/>
            <person name="McCorrison J."/>
            <person name="Torralba M."/>
            <person name="Gillis M."/>
            <person name="Haft D.H."/>
            <person name="Methe B."/>
            <person name="Sutton G."/>
            <person name="Nelson K.E."/>
        </authorList>
    </citation>
    <scope>NUCLEOTIDE SEQUENCE [LARGE SCALE GENOMIC DNA]</scope>
    <source>
        <strain evidence="3 4">F0195</strain>
    </source>
</reference>
<dbReference type="Pfam" id="PF02410">
    <property type="entry name" value="RsfS"/>
    <property type="match status" value="1"/>
</dbReference>
<sequence>MAQTPLAIARVAAAAADGRKATDIVLIDLTGISDVCDYFLICTVANGPQMDSVLEGIRESVAAICGIKPISTEGREGGTWVVMDYGPLVAHVFKPEARDHFRLERLWGEAPRIPLDLKGATAAPVGSLDDAVGER</sequence>
<organism evidence="3 4">
    <name type="scientific">Olsenella profusa F0195</name>
    <dbReference type="NCBI Taxonomy" id="1125712"/>
    <lineage>
        <taxon>Bacteria</taxon>
        <taxon>Bacillati</taxon>
        <taxon>Actinomycetota</taxon>
        <taxon>Coriobacteriia</taxon>
        <taxon>Coriobacteriales</taxon>
        <taxon>Atopobiaceae</taxon>
        <taxon>Olsenella</taxon>
    </lineage>
</organism>
<dbReference type="GO" id="GO:0042256">
    <property type="term" value="P:cytosolic ribosome assembly"/>
    <property type="evidence" value="ECO:0007669"/>
    <property type="project" value="UniProtKB-UniRule"/>
</dbReference>
<evidence type="ECO:0000313" key="4">
    <source>
        <dbReference type="Proteomes" id="UP000016638"/>
    </source>
</evidence>
<comment type="function">
    <text evidence="2">Functions as a ribosomal silencing factor. Interacts with ribosomal protein uL14 (rplN), blocking formation of intersubunit bridge B8. Prevents association of the 30S and 50S ribosomal subunits and the formation of functional ribosomes, thus repressing translation.</text>
</comment>
<dbReference type="SUPFAM" id="SSF81301">
    <property type="entry name" value="Nucleotidyltransferase"/>
    <property type="match status" value="1"/>
</dbReference>
<dbReference type="RefSeq" id="WP_021726101.1">
    <property type="nucleotide sequence ID" value="NZ_AWEZ01000045.1"/>
</dbReference>
<comment type="subunit">
    <text evidence="2">Interacts with ribosomal protein uL14 (rplN).</text>
</comment>
<dbReference type="GO" id="GO:0017148">
    <property type="term" value="P:negative regulation of translation"/>
    <property type="evidence" value="ECO:0007669"/>
    <property type="project" value="UniProtKB-UniRule"/>
</dbReference>
<keyword evidence="2" id="KW-0810">Translation regulation</keyword>
<proteinExistence type="inferred from homology"/>
<dbReference type="InterPro" id="IPR004394">
    <property type="entry name" value="Iojap/RsfS/C7orf30"/>
</dbReference>